<dbReference type="STRING" id="361183.AMC99_02226"/>
<reference evidence="8 9" key="1">
    <citation type="submission" date="2015-09" db="EMBL/GenBank/DDBJ databases">
        <title>Complete genome sequence of a benzo[a]pyrene-degrading bacterium Altererythrobacter epoxidivorans CGMCC 1.7731T.</title>
        <authorList>
            <person name="Li Z."/>
            <person name="Cheng H."/>
            <person name="Huo Y."/>
            <person name="Xu X."/>
        </authorList>
    </citation>
    <scope>NUCLEOTIDE SEQUENCE [LARGE SCALE GENOMIC DNA]</scope>
    <source>
        <strain evidence="8 9">CGMCC 1.7731</strain>
    </source>
</reference>
<keyword evidence="2" id="KW-0645">Protease</keyword>
<gene>
    <name evidence="8" type="ORF">AMC99_02226</name>
</gene>
<dbReference type="SUPFAM" id="SSF53187">
    <property type="entry name" value="Zn-dependent exopeptidases"/>
    <property type="match status" value="1"/>
</dbReference>
<accession>A0A0M4M5V5</accession>
<evidence type="ECO:0000256" key="5">
    <source>
        <dbReference type="ARBA" id="ARBA00022833"/>
    </source>
</evidence>
<dbReference type="Gene3D" id="1.10.150.900">
    <property type="match status" value="1"/>
</dbReference>
<organism evidence="8 9">
    <name type="scientific">Altererythrobacter epoxidivorans</name>
    <dbReference type="NCBI Taxonomy" id="361183"/>
    <lineage>
        <taxon>Bacteria</taxon>
        <taxon>Pseudomonadati</taxon>
        <taxon>Pseudomonadota</taxon>
        <taxon>Alphaproteobacteria</taxon>
        <taxon>Sphingomonadales</taxon>
        <taxon>Erythrobacteraceae</taxon>
        <taxon>Altererythrobacter</taxon>
    </lineage>
</organism>
<evidence type="ECO:0000256" key="1">
    <source>
        <dbReference type="ARBA" id="ARBA00006247"/>
    </source>
</evidence>
<evidence type="ECO:0000256" key="3">
    <source>
        <dbReference type="ARBA" id="ARBA00022723"/>
    </source>
</evidence>
<keyword evidence="4" id="KW-0378">Hydrolase</keyword>
<proteinExistence type="inferred from homology"/>
<feature type="signal peptide" evidence="6">
    <location>
        <begin position="1"/>
        <end position="26"/>
    </location>
</feature>
<dbReference type="GO" id="GO:0006508">
    <property type="term" value="P:proteolysis"/>
    <property type="evidence" value="ECO:0007669"/>
    <property type="project" value="UniProtKB-KW"/>
</dbReference>
<keyword evidence="3" id="KW-0479">Metal-binding</keyword>
<dbReference type="PATRIC" id="fig|361183.4.peg.2186"/>
<dbReference type="InterPro" id="IPR036264">
    <property type="entry name" value="Bact_exopeptidase_dim_dom"/>
</dbReference>
<dbReference type="AlphaFoldDB" id="A0A0M4M5V5"/>
<dbReference type="InterPro" id="IPR002933">
    <property type="entry name" value="Peptidase_M20"/>
</dbReference>
<dbReference type="Gene3D" id="3.40.630.10">
    <property type="entry name" value="Zn peptidases"/>
    <property type="match status" value="1"/>
</dbReference>
<dbReference type="Pfam" id="PF07687">
    <property type="entry name" value="M20_dimer"/>
    <property type="match status" value="1"/>
</dbReference>
<keyword evidence="6" id="KW-0732">Signal</keyword>
<dbReference type="EMBL" id="CP012669">
    <property type="protein sequence ID" value="ALE17503.1"/>
    <property type="molecule type" value="Genomic_DNA"/>
</dbReference>
<dbReference type="Proteomes" id="UP000057938">
    <property type="component" value="Chromosome"/>
</dbReference>
<keyword evidence="9" id="KW-1185">Reference proteome</keyword>
<feature type="domain" description="Peptidase M20 dimerisation" evidence="7">
    <location>
        <begin position="229"/>
        <end position="371"/>
    </location>
</feature>
<sequence>MRGSSTVRFKAIFLAGALAVTGQAVAQESQPRELTEHEQRMREIYRNVISFRSARGHQQVDDLVAYLTSQLSAAGFAPEDLMVTDYDSDGEPTQGLVVRYRGDGSSSKKPIVMLGHMDVVDALPQDWERDPFSLTEEDGYFFGRGTLDNKYGITNLTGTFIRLKEEGWTPGRDLYLVFSGDEETGMISTRAQARWVADNVDPEFILNSDAGGIGLTDDFTPLVQRVQAAEKTFATWELTVTNPGGHSSRPRSDNAIYELADALTKIRDYRFPVQATPLTRSYFGALGQSMPGELGAAMLAFAKDPTDEKAIAALQANPETVGTLGTTCVATMLRAGHAENALPQSATATVNCRIFPGVGAAATEQALRDVIGIGNVAFKLMTNVTESPESTLRDDVKASLASSLSNRFGKAIPILPYMESGGTDGMHYRTLGYDTVAISGAGSRSQDMYAHGLNERMRVDAFYNGLDHWYVILKELAGS</sequence>
<protein>
    <submittedName>
        <fullName evidence="8">M20 /M25 /M40 family peptidase</fullName>
    </submittedName>
</protein>
<evidence type="ECO:0000313" key="9">
    <source>
        <dbReference type="Proteomes" id="UP000057938"/>
    </source>
</evidence>
<dbReference type="PANTHER" id="PTHR45962:SF1">
    <property type="entry name" value="N-FATTY-ACYL-AMINO ACID SYNTHASE_HYDROLASE PM20D1"/>
    <property type="match status" value="1"/>
</dbReference>
<dbReference type="SUPFAM" id="SSF55031">
    <property type="entry name" value="Bacterial exopeptidase dimerisation domain"/>
    <property type="match status" value="1"/>
</dbReference>
<dbReference type="NCBIfam" id="NF006596">
    <property type="entry name" value="PRK09133.1"/>
    <property type="match status" value="1"/>
</dbReference>
<dbReference type="GO" id="GO:0046872">
    <property type="term" value="F:metal ion binding"/>
    <property type="evidence" value="ECO:0007669"/>
    <property type="project" value="UniProtKB-KW"/>
</dbReference>
<name>A0A0M4M5V5_9SPHN</name>
<keyword evidence="5" id="KW-0862">Zinc</keyword>
<evidence type="ECO:0000256" key="4">
    <source>
        <dbReference type="ARBA" id="ARBA00022801"/>
    </source>
</evidence>
<dbReference type="PANTHER" id="PTHR45962">
    <property type="entry name" value="N-FATTY-ACYL-AMINO ACID SYNTHASE/HYDROLASE PM20D1"/>
    <property type="match status" value="1"/>
</dbReference>
<evidence type="ECO:0000313" key="8">
    <source>
        <dbReference type="EMBL" id="ALE17503.1"/>
    </source>
</evidence>
<dbReference type="InterPro" id="IPR047177">
    <property type="entry name" value="Pept_M20A"/>
</dbReference>
<evidence type="ECO:0000256" key="2">
    <source>
        <dbReference type="ARBA" id="ARBA00022670"/>
    </source>
</evidence>
<evidence type="ECO:0000259" key="7">
    <source>
        <dbReference type="Pfam" id="PF07687"/>
    </source>
</evidence>
<dbReference type="OrthoDB" id="9809784at2"/>
<evidence type="ECO:0000256" key="6">
    <source>
        <dbReference type="SAM" id="SignalP"/>
    </source>
</evidence>
<dbReference type="Gene3D" id="3.30.70.360">
    <property type="match status" value="1"/>
</dbReference>
<dbReference type="KEGG" id="aep:AMC99_02226"/>
<feature type="chain" id="PRO_5005798403" evidence="6">
    <location>
        <begin position="27"/>
        <end position="479"/>
    </location>
</feature>
<dbReference type="InterPro" id="IPR011650">
    <property type="entry name" value="Peptidase_M20_dimer"/>
</dbReference>
<dbReference type="GO" id="GO:0008233">
    <property type="term" value="F:peptidase activity"/>
    <property type="evidence" value="ECO:0007669"/>
    <property type="project" value="UniProtKB-KW"/>
</dbReference>
<dbReference type="Pfam" id="PF01546">
    <property type="entry name" value="Peptidase_M20"/>
    <property type="match status" value="1"/>
</dbReference>
<comment type="similarity">
    <text evidence="1">Belongs to the peptidase M20A family.</text>
</comment>